<sequence length="463" mass="50606">MTSVSLPSILSSPKDSIAVPYPHSLPLSSKKFDTNPSKCYHKSSSAVRSLFLPKCLESASISGKEFTGKFPGCLILQRTRIRTNAIDDDTLGSGNTEDGTQVTVEQGKRILALQKDLLEQIAERKKLVTNLKKNLGQASEQVKDYDNSDTKLEESSSLKEDLPKMSPMTTDVKLTEKQAVAGSQFDASRKARPVIDSETSPSPSTKSSEKQLGSSLVGASTQKSKSASYLVQSPPMLRKEKAIPSTKEDEKEIINEEKSDGPVSAGSASSKDESAPPLAGLNVMNVILIAAECAPWVKTGGLGDVAGALPKALARRGHRVMVVVPRYSSYAEAREIGVRKRYNVAGQDMEVSYFHGYIDGVDHVFIDHPIFYGFANNIYGGNREDVLRRLALFCKAAVEVPWHVPCGGVCYGDGNLVFIANDWHTALVPVYLQAYYRDHGLMQYTRCVLVIHNIAHQVDILRN</sequence>
<evidence type="ECO:0000256" key="12">
    <source>
        <dbReference type="ARBA" id="ARBA00022946"/>
    </source>
</evidence>
<feature type="region of interest" description="Disordered" evidence="14">
    <location>
        <begin position="138"/>
        <end position="275"/>
    </location>
</feature>
<comment type="similarity">
    <text evidence="5">Belongs to the glycosyltransferase 1 family. Bacterial/plant glycogen synthase subfamily.</text>
</comment>
<comment type="pathway">
    <text evidence="4">Glycan biosynthesis; starch biosynthesis.</text>
</comment>
<comment type="caution">
    <text evidence="16">The sequence shown here is derived from an EMBL/GenBank/DDBJ whole genome shotgun (WGS) entry which is preliminary data.</text>
</comment>
<feature type="compositionally biased region" description="Low complexity" evidence="14">
    <location>
        <begin position="197"/>
        <end position="206"/>
    </location>
</feature>
<evidence type="ECO:0000256" key="3">
    <source>
        <dbReference type="ARBA" id="ARBA00004602"/>
    </source>
</evidence>
<keyword evidence="11" id="KW-0750">Starch biosynthesis</keyword>
<dbReference type="Proteomes" id="UP000825935">
    <property type="component" value="Chromosome 14"/>
</dbReference>
<keyword evidence="10" id="KW-0808">Transferase</keyword>
<dbReference type="GO" id="GO:0009501">
    <property type="term" value="C:amyloplast"/>
    <property type="evidence" value="ECO:0007669"/>
    <property type="project" value="UniProtKB-SubCell"/>
</dbReference>
<dbReference type="FunFam" id="3.40.50.2000:FF:000048">
    <property type="entry name" value="Starch synthase, chloroplastic/amyloplastic"/>
    <property type="match status" value="1"/>
</dbReference>
<reference evidence="16" key="1">
    <citation type="submission" date="2021-08" db="EMBL/GenBank/DDBJ databases">
        <title>WGS assembly of Ceratopteris richardii.</title>
        <authorList>
            <person name="Marchant D.B."/>
            <person name="Chen G."/>
            <person name="Jenkins J."/>
            <person name="Shu S."/>
            <person name="Leebens-Mack J."/>
            <person name="Grimwood J."/>
            <person name="Schmutz J."/>
            <person name="Soltis P."/>
            <person name="Soltis D."/>
            <person name="Chen Z.-H."/>
        </authorList>
    </citation>
    <scope>NUCLEOTIDE SEQUENCE</scope>
    <source>
        <strain evidence="16">Whitten #5841</strain>
        <tissue evidence="16">Leaf</tissue>
    </source>
</reference>
<gene>
    <name evidence="16" type="ORF">KP509_14G059800</name>
</gene>
<feature type="compositionally biased region" description="Basic and acidic residues" evidence="14">
    <location>
        <begin position="237"/>
        <end position="260"/>
    </location>
</feature>
<dbReference type="InterPro" id="IPR013534">
    <property type="entry name" value="Starch_synth_cat_dom"/>
</dbReference>
<keyword evidence="7" id="KW-0150">Chloroplast</keyword>
<evidence type="ECO:0000256" key="1">
    <source>
        <dbReference type="ARBA" id="ARBA00001478"/>
    </source>
</evidence>
<keyword evidence="8" id="KW-0934">Plastid</keyword>
<feature type="compositionally biased region" description="Polar residues" evidence="14">
    <location>
        <begin position="211"/>
        <end position="231"/>
    </location>
</feature>
<feature type="compositionally biased region" description="Basic and acidic residues" evidence="14">
    <location>
        <begin position="141"/>
        <end position="163"/>
    </location>
</feature>
<keyword evidence="9" id="KW-0328">Glycosyltransferase</keyword>
<dbReference type="GO" id="GO:0019252">
    <property type="term" value="P:starch biosynthetic process"/>
    <property type="evidence" value="ECO:0007669"/>
    <property type="project" value="UniProtKB-KW"/>
</dbReference>
<evidence type="ECO:0000256" key="13">
    <source>
        <dbReference type="ARBA" id="ARBA00023234"/>
    </source>
</evidence>
<evidence type="ECO:0000256" key="2">
    <source>
        <dbReference type="ARBA" id="ARBA00004229"/>
    </source>
</evidence>
<dbReference type="Pfam" id="PF08323">
    <property type="entry name" value="Glyco_transf_5"/>
    <property type="match status" value="1"/>
</dbReference>
<dbReference type="EMBL" id="CM035419">
    <property type="protein sequence ID" value="KAH7415771.1"/>
    <property type="molecule type" value="Genomic_DNA"/>
</dbReference>
<keyword evidence="12" id="KW-0809">Transit peptide</keyword>
<protein>
    <recommendedName>
        <fullName evidence="6">starch synthase</fullName>
        <ecNumber evidence="6">2.4.1.21</ecNumber>
    </recommendedName>
</protein>
<keyword evidence="17" id="KW-1185">Reference proteome</keyword>
<dbReference type="Gene3D" id="3.40.50.2000">
    <property type="entry name" value="Glycogen Phosphorylase B"/>
    <property type="match status" value="1"/>
</dbReference>
<feature type="domain" description="Starch synthase catalytic" evidence="15">
    <location>
        <begin position="285"/>
        <end position="457"/>
    </location>
</feature>
<organism evidence="16 17">
    <name type="scientific">Ceratopteris richardii</name>
    <name type="common">Triangle waterfern</name>
    <dbReference type="NCBI Taxonomy" id="49495"/>
    <lineage>
        <taxon>Eukaryota</taxon>
        <taxon>Viridiplantae</taxon>
        <taxon>Streptophyta</taxon>
        <taxon>Embryophyta</taxon>
        <taxon>Tracheophyta</taxon>
        <taxon>Polypodiopsida</taxon>
        <taxon>Polypodiidae</taxon>
        <taxon>Polypodiales</taxon>
        <taxon>Pteridineae</taxon>
        <taxon>Pteridaceae</taxon>
        <taxon>Parkerioideae</taxon>
        <taxon>Ceratopteris</taxon>
    </lineage>
</organism>
<dbReference type="GO" id="GO:0009011">
    <property type="term" value="F:alpha-1,4-glucan glucosyltransferase (ADP-glucose donor) activity"/>
    <property type="evidence" value="ECO:0007669"/>
    <property type="project" value="UniProtKB-EC"/>
</dbReference>
<dbReference type="PANTHER" id="PTHR45825">
    <property type="entry name" value="GRANULE-BOUND STARCH SYNTHASE 1, CHLOROPLASTIC/AMYLOPLASTIC"/>
    <property type="match status" value="1"/>
</dbReference>
<dbReference type="SUPFAM" id="SSF53756">
    <property type="entry name" value="UDP-Glycosyltransferase/glycogen phosphorylase"/>
    <property type="match status" value="1"/>
</dbReference>
<evidence type="ECO:0000256" key="11">
    <source>
        <dbReference type="ARBA" id="ARBA00022922"/>
    </source>
</evidence>
<dbReference type="OrthoDB" id="1934045at2759"/>
<evidence type="ECO:0000256" key="4">
    <source>
        <dbReference type="ARBA" id="ARBA00004727"/>
    </source>
</evidence>
<proteinExistence type="inferred from homology"/>
<evidence type="ECO:0000256" key="6">
    <source>
        <dbReference type="ARBA" id="ARBA00012588"/>
    </source>
</evidence>
<evidence type="ECO:0000256" key="7">
    <source>
        <dbReference type="ARBA" id="ARBA00022528"/>
    </source>
</evidence>
<evidence type="ECO:0000313" key="16">
    <source>
        <dbReference type="EMBL" id="KAH7415771.1"/>
    </source>
</evidence>
<evidence type="ECO:0000256" key="8">
    <source>
        <dbReference type="ARBA" id="ARBA00022640"/>
    </source>
</evidence>
<dbReference type="GO" id="GO:0009507">
    <property type="term" value="C:chloroplast"/>
    <property type="evidence" value="ECO:0007669"/>
    <property type="project" value="UniProtKB-SubCell"/>
</dbReference>
<dbReference type="EC" id="2.4.1.21" evidence="6"/>
<dbReference type="PANTHER" id="PTHR45825:SF2">
    <property type="entry name" value="STARCH SYNTHASE 2, CHLOROPLASTIC_AMYLOPLASTIC"/>
    <property type="match status" value="1"/>
</dbReference>
<comment type="subcellular location">
    <subcellularLocation>
        <location evidence="3">Plastid</location>
        <location evidence="3">Amyloplast</location>
    </subcellularLocation>
    <subcellularLocation>
        <location evidence="2">Plastid</location>
        <location evidence="2">Chloroplast</location>
    </subcellularLocation>
</comment>
<evidence type="ECO:0000256" key="9">
    <source>
        <dbReference type="ARBA" id="ARBA00022676"/>
    </source>
</evidence>
<dbReference type="AlphaFoldDB" id="A0A8T2TAA0"/>
<dbReference type="GO" id="GO:0010021">
    <property type="term" value="P:amylopectin biosynthetic process"/>
    <property type="evidence" value="ECO:0007669"/>
    <property type="project" value="UniProtKB-ARBA"/>
</dbReference>
<evidence type="ECO:0000256" key="5">
    <source>
        <dbReference type="ARBA" id="ARBA00010281"/>
    </source>
</evidence>
<evidence type="ECO:0000256" key="10">
    <source>
        <dbReference type="ARBA" id="ARBA00022679"/>
    </source>
</evidence>
<evidence type="ECO:0000313" key="17">
    <source>
        <dbReference type="Proteomes" id="UP000825935"/>
    </source>
</evidence>
<evidence type="ECO:0000256" key="14">
    <source>
        <dbReference type="SAM" id="MobiDB-lite"/>
    </source>
</evidence>
<comment type="catalytic activity">
    <reaction evidence="1">
        <text>[(1-&gt;4)-alpha-D-glucosyl](n) + ADP-alpha-D-glucose = [(1-&gt;4)-alpha-D-glucosyl](n+1) + ADP + H(+)</text>
        <dbReference type="Rhea" id="RHEA:18189"/>
        <dbReference type="Rhea" id="RHEA-COMP:9584"/>
        <dbReference type="Rhea" id="RHEA-COMP:9587"/>
        <dbReference type="ChEBI" id="CHEBI:15378"/>
        <dbReference type="ChEBI" id="CHEBI:15444"/>
        <dbReference type="ChEBI" id="CHEBI:57498"/>
        <dbReference type="ChEBI" id="CHEBI:456216"/>
        <dbReference type="EC" id="2.4.1.21"/>
    </reaction>
</comment>
<evidence type="ECO:0000259" key="15">
    <source>
        <dbReference type="Pfam" id="PF08323"/>
    </source>
</evidence>
<keyword evidence="13" id="KW-0035">Amyloplast</keyword>
<accession>A0A8T2TAA0</accession>
<name>A0A8T2TAA0_CERRI</name>